<dbReference type="Proteomes" id="UP001152766">
    <property type="component" value="Unassembled WGS sequence"/>
</dbReference>
<dbReference type="RefSeq" id="WP_268147709.1">
    <property type="nucleotide sequence ID" value="NZ_JAPPUW010000003.1"/>
</dbReference>
<evidence type="ECO:0000313" key="4">
    <source>
        <dbReference type="EMBL" id="MDG0863315.1"/>
    </source>
</evidence>
<accession>A0A9X4LGX0</accession>
<dbReference type="InterPro" id="IPR021994">
    <property type="entry name" value="DUF3592"/>
</dbReference>
<organism evidence="4 5">
    <name type="scientific">Pelomonas aquatica</name>
    <dbReference type="NCBI Taxonomy" id="431058"/>
    <lineage>
        <taxon>Bacteria</taxon>
        <taxon>Pseudomonadati</taxon>
        <taxon>Pseudomonadota</taxon>
        <taxon>Betaproteobacteria</taxon>
        <taxon>Burkholderiales</taxon>
        <taxon>Sphaerotilaceae</taxon>
        <taxon>Roseateles</taxon>
    </lineage>
</organism>
<feature type="domain" description="DUF3592" evidence="3">
    <location>
        <begin position="35"/>
        <end position="116"/>
    </location>
</feature>
<dbReference type="Pfam" id="PF12158">
    <property type="entry name" value="DUF3592"/>
    <property type="match status" value="1"/>
</dbReference>
<protein>
    <submittedName>
        <fullName evidence="4">DUF3592 domain-containing protein</fullName>
    </submittedName>
</protein>
<keyword evidence="1" id="KW-0472">Membrane</keyword>
<evidence type="ECO:0000313" key="5">
    <source>
        <dbReference type="Proteomes" id="UP001152766"/>
    </source>
</evidence>
<dbReference type="AlphaFoldDB" id="A0A9X4LGX0"/>
<evidence type="ECO:0000259" key="3">
    <source>
        <dbReference type="Pfam" id="PF12158"/>
    </source>
</evidence>
<keyword evidence="1" id="KW-0812">Transmembrane</keyword>
<keyword evidence="2" id="KW-0732">Signal</keyword>
<dbReference type="EMBL" id="SGUG01000016">
    <property type="protein sequence ID" value="MDG0863315.1"/>
    <property type="molecule type" value="Genomic_DNA"/>
</dbReference>
<proteinExistence type="predicted"/>
<keyword evidence="1" id="KW-1133">Transmembrane helix</keyword>
<evidence type="ECO:0000256" key="1">
    <source>
        <dbReference type="SAM" id="Phobius"/>
    </source>
</evidence>
<comment type="caution">
    <text evidence="4">The sequence shown here is derived from an EMBL/GenBank/DDBJ whole genome shotgun (WGS) entry which is preliminary data.</text>
</comment>
<sequence length="141" mass="15217">MTLIKLAFILCGLALVGAAWWSATMNARAADWPDTRGTIVRSEHRQAPDGDNDSVRIEFDYEVVGQTHRGSKVSYAGLPAQSADKAALVARYPAGLAVRVYYDPADPGRAVLEREPSRAWIAAALMGVALVAIALFTNFLN</sequence>
<feature type="transmembrane region" description="Helical" evidence="1">
    <location>
        <begin position="119"/>
        <end position="140"/>
    </location>
</feature>
<reference evidence="4" key="1">
    <citation type="submission" date="2019-02" db="EMBL/GenBank/DDBJ databases">
        <title>Draft genome of the type strain Pelomonas aquatica CCUG 52575T.</title>
        <authorList>
            <person name="Gomila M."/>
            <person name="Lalucat J."/>
        </authorList>
    </citation>
    <scope>NUCLEOTIDE SEQUENCE</scope>
    <source>
        <strain evidence="4">CCUG 52575</strain>
    </source>
</reference>
<gene>
    <name evidence="4" type="ORF">EXJ73_12650</name>
</gene>
<name>A0A9X4LGX0_9BURK</name>
<feature type="signal peptide" evidence="2">
    <location>
        <begin position="1"/>
        <end position="29"/>
    </location>
</feature>
<feature type="chain" id="PRO_5040804568" evidence="2">
    <location>
        <begin position="30"/>
        <end position="141"/>
    </location>
</feature>
<keyword evidence="5" id="KW-1185">Reference proteome</keyword>
<evidence type="ECO:0000256" key="2">
    <source>
        <dbReference type="SAM" id="SignalP"/>
    </source>
</evidence>